<feature type="compositionally biased region" description="Basic and acidic residues" evidence="6">
    <location>
        <begin position="919"/>
        <end position="937"/>
    </location>
</feature>
<feature type="region of interest" description="Disordered" evidence="6">
    <location>
        <begin position="126"/>
        <end position="160"/>
    </location>
</feature>
<dbReference type="PROSITE" id="PS51469">
    <property type="entry name" value="SUN"/>
    <property type="match status" value="1"/>
</dbReference>
<evidence type="ECO:0000256" key="7">
    <source>
        <dbReference type="SAM" id="Phobius"/>
    </source>
</evidence>
<keyword evidence="3 7" id="KW-1133">Transmembrane helix</keyword>
<feature type="coiled-coil region" evidence="5">
    <location>
        <begin position="682"/>
        <end position="709"/>
    </location>
</feature>
<dbReference type="InterPro" id="IPR012919">
    <property type="entry name" value="SUN_dom"/>
</dbReference>
<feature type="region of interest" description="Disordered" evidence="6">
    <location>
        <begin position="177"/>
        <end position="212"/>
    </location>
</feature>
<dbReference type="GO" id="GO:0016020">
    <property type="term" value="C:membrane"/>
    <property type="evidence" value="ECO:0007669"/>
    <property type="project" value="InterPro"/>
</dbReference>
<keyword evidence="8" id="KW-0732">Signal</keyword>
<feature type="region of interest" description="Disordered" evidence="6">
    <location>
        <begin position="825"/>
        <end position="844"/>
    </location>
</feature>
<feature type="chain" id="PRO_5020402882" evidence="8">
    <location>
        <begin position="26"/>
        <end position="937"/>
    </location>
</feature>
<feature type="compositionally biased region" description="Polar residues" evidence="6">
    <location>
        <begin position="885"/>
        <end position="911"/>
    </location>
</feature>
<feature type="compositionally biased region" description="Acidic residues" evidence="6">
    <location>
        <begin position="151"/>
        <end position="160"/>
    </location>
</feature>
<dbReference type="Pfam" id="PF07738">
    <property type="entry name" value="Sad1_UNC"/>
    <property type="match status" value="1"/>
</dbReference>
<dbReference type="AlphaFoldDB" id="A0A4P9XUQ1"/>
<feature type="compositionally biased region" description="Low complexity" evidence="6">
    <location>
        <begin position="524"/>
        <end position="539"/>
    </location>
</feature>
<dbReference type="PANTHER" id="PTHR12953:SF0">
    <property type="entry name" value="SUN DOMAIN-CONTAINING OSSIFICATION FACTOR"/>
    <property type="match status" value="1"/>
</dbReference>
<evidence type="ECO:0000256" key="5">
    <source>
        <dbReference type="SAM" id="Coils"/>
    </source>
</evidence>
<dbReference type="STRING" id="78915.A0A4P9XUQ1"/>
<evidence type="ECO:0000256" key="2">
    <source>
        <dbReference type="ARBA" id="ARBA00022692"/>
    </source>
</evidence>
<evidence type="ECO:0000256" key="6">
    <source>
        <dbReference type="SAM" id="MobiDB-lite"/>
    </source>
</evidence>
<dbReference type="OrthoDB" id="266334at2759"/>
<dbReference type="Proteomes" id="UP000271241">
    <property type="component" value="Unassembled WGS sequence"/>
</dbReference>
<accession>A0A4P9XUQ1</accession>
<keyword evidence="11" id="KW-1185">Reference proteome</keyword>
<keyword evidence="2 7" id="KW-0812">Transmembrane</keyword>
<name>A0A4P9XUQ1_9FUNG</name>
<comment type="subcellular location">
    <subcellularLocation>
        <location evidence="1">Endomembrane system</location>
    </subcellularLocation>
</comment>
<feature type="region of interest" description="Disordered" evidence="6">
    <location>
        <begin position="792"/>
        <end position="811"/>
    </location>
</feature>
<feature type="region of interest" description="Disordered" evidence="6">
    <location>
        <begin position="861"/>
        <end position="937"/>
    </location>
</feature>
<feature type="compositionally biased region" description="Low complexity" evidence="6">
    <location>
        <begin position="580"/>
        <end position="597"/>
    </location>
</feature>
<evidence type="ECO:0000256" key="4">
    <source>
        <dbReference type="ARBA" id="ARBA00023136"/>
    </source>
</evidence>
<proteinExistence type="predicted"/>
<evidence type="ECO:0000313" key="10">
    <source>
        <dbReference type="EMBL" id="RKP09946.1"/>
    </source>
</evidence>
<evidence type="ECO:0000313" key="11">
    <source>
        <dbReference type="Proteomes" id="UP000271241"/>
    </source>
</evidence>
<evidence type="ECO:0000259" key="9">
    <source>
        <dbReference type="PROSITE" id="PS51469"/>
    </source>
</evidence>
<dbReference type="GO" id="GO:0005737">
    <property type="term" value="C:cytoplasm"/>
    <property type="evidence" value="ECO:0007669"/>
    <property type="project" value="TreeGrafter"/>
</dbReference>
<dbReference type="GO" id="GO:0034975">
    <property type="term" value="P:protein folding in endoplasmic reticulum"/>
    <property type="evidence" value="ECO:0007669"/>
    <property type="project" value="TreeGrafter"/>
</dbReference>
<evidence type="ECO:0000256" key="1">
    <source>
        <dbReference type="ARBA" id="ARBA00004308"/>
    </source>
</evidence>
<feature type="region of interest" description="Disordered" evidence="6">
    <location>
        <begin position="475"/>
        <end position="625"/>
    </location>
</feature>
<feature type="compositionally biased region" description="Pro residues" evidence="6">
    <location>
        <begin position="607"/>
        <end position="620"/>
    </location>
</feature>
<evidence type="ECO:0000256" key="8">
    <source>
        <dbReference type="SAM" id="SignalP"/>
    </source>
</evidence>
<dbReference type="PANTHER" id="PTHR12953">
    <property type="entry name" value="MEMBRANE PROTEIN CH1 RELATED"/>
    <property type="match status" value="1"/>
</dbReference>
<feature type="compositionally biased region" description="Polar residues" evidence="6">
    <location>
        <begin position="485"/>
        <end position="507"/>
    </location>
</feature>
<organism evidence="10 11">
    <name type="scientific">Thamnocephalis sphaerospora</name>
    <dbReference type="NCBI Taxonomy" id="78915"/>
    <lineage>
        <taxon>Eukaryota</taxon>
        <taxon>Fungi</taxon>
        <taxon>Fungi incertae sedis</taxon>
        <taxon>Zoopagomycota</taxon>
        <taxon>Zoopagomycotina</taxon>
        <taxon>Zoopagomycetes</taxon>
        <taxon>Zoopagales</taxon>
        <taxon>Sigmoideomycetaceae</taxon>
        <taxon>Thamnocephalis</taxon>
    </lineage>
</organism>
<keyword evidence="5" id="KW-0175">Coiled coil</keyword>
<dbReference type="InterPro" id="IPR045120">
    <property type="entry name" value="Suco/Slp1-like"/>
</dbReference>
<keyword evidence="4 7" id="KW-0472">Membrane</keyword>
<dbReference type="GO" id="GO:0012505">
    <property type="term" value="C:endomembrane system"/>
    <property type="evidence" value="ECO:0007669"/>
    <property type="project" value="UniProtKB-SubCell"/>
</dbReference>
<feature type="domain" description="SUN" evidence="9">
    <location>
        <begin position="218"/>
        <end position="368"/>
    </location>
</feature>
<evidence type="ECO:0000256" key="3">
    <source>
        <dbReference type="ARBA" id="ARBA00022989"/>
    </source>
</evidence>
<sequence length="937" mass="100421">MQLVARTMQRTLLLLSRAALLAASANTTPGRFLCVQGGVASTHLVCLFSCPAIQAPPPWPLLEARPAVNEEPVVASYSTALPVTMTVATTTTATLTTARASSHETVRPAGKVHFPSFDDWQEKVLAGDGRLPREPNAQRGRKRAGAGDAHSEDEDGYTADDLDYLDADERLERMAAGRRATGMGMGSEQAATTGSRTADRGEGGQRGTAGHAEDAVANAVRDSIQAVETTRIPPAVVRDMRDRFNYASFDCAALVVATNPEAKGSSAILFSSKEQYMLNRCMAEKFVVVELCDDILVDTVMLANHEFFSSMFKDFRISVSDRYVPKEHAFQVKNPLIWARYIRIDFLTHYGDEYYCPVSVLKVYGTTMMEEYRREEQDASDREAAAANLNLDSLDANALSPTLATPAAPGVIPAEPVAADKALAVLDDTDVAVAEQPKTSSQPGTDGIVDEQLLSAGQEEAHHRDTTLKSANTFAEQSDAGESTGPASSAQSDGADMNSTMPSSAPIQQDDGQDARSSTKPGDTVAPAVATSAGAAPASNEPADIPPVKDDTAASGATAAIVPVSAPKEDLPASSDGTTSAPAVRGSGSAAAAATAATGGGGSASLPPLPPPPPIPPPPGKATQESVFRTITKRLAALERNLTLSHRYLEDQSRELNRVFERVEGQFDILKVQVDRVLTTRVTRQQAQMDAMQQELQQLALKVHVLADEIMFEKRLGFVQLLLIFALVVLVGIVYVPVSLWFPSMTAAGVWLPPADAPHSPGSSPNASPRIYPRSAPVSPLVSRRNLAATASSPTFDYSEEEEVARQHHRGRHAMHYAGYRIEEEEEEEEEGMMMQRDHAHAQRRTLDTLPRRAAAGHGHFLTSATTTDDESEGTSQAYLRASHSPMTTRPSDATYGSNRPTTPATASPLNTDAVPECVDQKAYPERTENSDDVAFH</sequence>
<dbReference type="EMBL" id="KZ992479">
    <property type="protein sequence ID" value="RKP09946.1"/>
    <property type="molecule type" value="Genomic_DNA"/>
</dbReference>
<feature type="transmembrane region" description="Helical" evidence="7">
    <location>
        <begin position="718"/>
        <end position="742"/>
    </location>
</feature>
<reference evidence="11" key="1">
    <citation type="journal article" date="2018" name="Nat. Microbiol.">
        <title>Leveraging single-cell genomics to expand the fungal tree of life.</title>
        <authorList>
            <person name="Ahrendt S.R."/>
            <person name="Quandt C.A."/>
            <person name="Ciobanu D."/>
            <person name="Clum A."/>
            <person name="Salamov A."/>
            <person name="Andreopoulos B."/>
            <person name="Cheng J.F."/>
            <person name="Woyke T."/>
            <person name="Pelin A."/>
            <person name="Henrissat B."/>
            <person name="Reynolds N.K."/>
            <person name="Benny G.L."/>
            <person name="Smith M.E."/>
            <person name="James T.Y."/>
            <person name="Grigoriev I.V."/>
        </authorList>
    </citation>
    <scope>NUCLEOTIDE SEQUENCE [LARGE SCALE GENOMIC DNA]</scope>
    <source>
        <strain evidence="11">RSA 1356</strain>
    </source>
</reference>
<feature type="signal peptide" evidence="8">
    <location>
        <begin position="1"/>
        <end position="25"/>
    </location>
</feature>
<gene>
    <name evidence="10" type="ORF">THASP1DRAFT_28268</name>
</gene>
<protein>
    <submittedName>
        <fullName evidence="10">UNC-like C-terminal-domain-containing protein</fullName>
    </submittedName>
</protein>